<sequence>MASNAISNFGPSGNQWTLSQDEVARQAVHSLRGYLYQLHASVAAWMRLPQNGELYLEVAEDYAELLATPESVEEILRAVQVKDTRESGSVTLNSADVLKAVQTLFSIQESNPGRPVYLTFLTTSPIGKELKDPLPSGVPALKQWSIAADGGEATELLDALRRRFTSGELGEFLKGCSVDEFKSRMLKHLTFACGEPGWEQLDEEGRDYLVRIRDKVNAEIVAARKSYDAIFSVLYKAALKPGSRMLNHESFLESFAEATTFSLPSQIAVDVLSKMSVSLMERESAKSDAPNIDEGLLQDVCQKLCDYGRPASLLPLFPDAPSSARTALEILSGADRWVVSNDALSEQNSIRLNFLELLRQRQFHHLVYAAPGSGKSHVLFRIATEMIAQANRAVRSKRNIPLEFIDDDCPRVGAKTDFTGLLPLLLPIAGMKTANEVLSLVRQLLPDSDPIKVLHSPNICVLLDGWSEFATGVYFSERMVLLRMLNGVRTIACARHADENDTTFKSWHLERLDPKQIRTVLGQAFGSSSVPSDQLVDLLRPPLMLSLYLLLGGAATSQGELIAYFHQHVSRRLPEPFFDALVDVISSFALTKERSYMRFVSALRRAASIRKLTEVESLLQQLGTITHRGNLVVPVHDLYWSWLSGIGLLRGSRIGQAIMDLDTRESLVLALQSGEHVDDDVIALSANADAVLAAKFDATRQRPSMSSSLDSVLKSMFAHSHLAIRCRAAIAGLHTGRANYVGMALQVVSEISTGKLYVPELIDALASSSLFVHRAEIAEWLGAPGTEVVIESIAANGDARWLPWIEQVYRDGRVAPDLAVAAALACGNDIPGWGVENLPNLLAECPWLLRFTSVRGVNKHLAFWIARNYSDVSNDSFESAWQSNRILASCGDTYVYEELLAHFPSMNNRAQELLGMILPELGEAWVAEFQKVAFAAAGAQHHHNLAKTVSLSIDDATARKWIALGYYHIGWKVLIARHGVNMLSELLNELPASFGGQQRIPALEVIGLLKDIPDSFIEQLDQRLFNDVTLQLGISPKVGETLIEVAAAVKPRGMAWLVRQCTSNPGIFGSYHAQLFLRLYVDWTRATGVKIEVGSKDVPIPFEEWYAMANFVHIWDDNISPEALRLVPSVAVNAVIGPFLTDDDKAVKILSRLEDLTAYNHVLFERMIGSALLVPLIAKVFSEVINLVPPNQLLRIVESEHLKNVVLFDALRAATSPSFRESHFVLVKRVIFEPLNLHNIRSVANMLQSYGRDTLLRFFQPLLYQDRLAESENLHWLLREVSIVRRELLIDEQGKLLTDLLTH</sequence>
<proteinExistence type="predicted"/>
<evidence type="ECO:0008006" key="3">
    <source>
        <dbReference type="Google" id="ProtNLM"/>
    </source>
</evidence>
<organism evidence="1 2">
    <name type="scientific">Janthinobacterium lividum</name>
    <dbReference type="NCBI Taxonomy" id="29581"/>
    <lineage>
        <taxon>Bacteria</taxon>
        <taxon>Pseudomonadati</taxon>
        <taxon>Pseudomonadota</taxon>
        <taxon>Betaproteobacteria</taxon>
        <taxon>Burkholderiales</taxon>
        <taxon>Oxalobacteraceae</taxon>
        <taxon>Janthinobacterium</taxon>
    </lineage>
</organism>
<reference evidence="1 2" key="1">
    <citation type="submission" date="2016-11" db="EMBL/GenBank/DDBJ databases">
        <authorList>
            <person name="Varghese N."/>
            <person name="Submissions S."/>
        </authorList>
    </citation>
    <scope>NUCLEOTIDE SEQUENCE [LARGE SCALE GENOMIC DNA]</scope>
    <source>
        <strain evidence="1 2">NFR18</strain>
    </source>
</reference>
<accession>A0AB38C7H3</accession>
<dbReference type="Proteomes" id="UP000182489">
    <property type="component" value="Unassembled WGS sequence"/>
</dbReference>
<comment type="caution">
    <text evidence="1">The sequence shown here is derived from an EMBL/GenBank/DDBJ whole genome shotgun (WGS) entry which is preliminary data.</text>
</comment>
<gene>
    <name evidence="1" type="ORF">SAMN03097694_2407</name>
</gene>
<dbReference type="EMBL" id="FPKH01000001">
    <property type="protein sequence ID" value="SFX48168.1"/>
    <property type="molecule type" value="Genomic_DNA"/>
</dbReference>
<evidence type="ECO:0000313" key="2">
    <source>
        <dbReference type="Proteomes" id="UP000182489"/>
    </source>
</evidence>
<protein>
    <recommendedName>
        <fullName evidence="3">ATP-binding protein</fullName>
    </recommendedName>
</protein>
<evidence type="ECO:0000313" key="1">
    <source>
        <dbReference type="EMBL" id="SFX48168.1"/>
    </source>
</evidence>
<name>A0AB38C7H3_9BURK</name>